<accession>A0A849SKG8</accession>
<reference evidence="2 3" key="1">
    <citation type="submission" date="2020-04" db="EMBL/GenBank/DDBJ databases">
        <title>Metagenomic profiling of ammonia- and methane-oxidizing microorganisms in a Dutch drinking water treatment plant.</title>
        <authorList>
            <person name="Poghosyan L."/>
            <person name="Leucker S."/>
        </authorList>
    </citation>
    <scope>NUCLEOTIDE SEQUENCE [LARGE SCALE GENOMIC DNA]</scope>
    <source>
        <strain evidence="2">S-RSF-IL-03</strain>
    </source>
</reference>
<evidence type="ECO:0000313" key="2">
    <source>
        <dbReference type="EMBL" id="NOT34941.1"/>
    </source>
</evidence>
<protein>
    <recommendedName>
        <fullName evidence="4">VCBS repeat-containing protein</fullName>
    </recommendedName>
</protein>
<dbReference type="Proteomes" id="UP000580839">
    <property type="component" value="Unassembled WGS sequence"/>
</dbReference>
<dbReference type="AlphaFoldDB" id="A0A849SKG8"/>
<gene>
    <name evidence="2" type="ORF">HOP12_12325</name>
</gene>
<evidence type="ECO:0008006" key="4">
    <source>
        <dbReference type="Google" id="ProtNLM"/>
    </source>
</evidence>
<sequence>MLESPHVCAPYRPRRRNHSEARRFTRSRLPRWLTAATAVALTLLLSAPAAHAQRLRPWIPPAADSMLAWSAEARAGFQTNRGDSIGGSNYEPYERVGFMARRLLRSLGRANLTQAAAVESYLDSLGLDTDLRVEARLPYFALLVVRNPYRPAAKAVAFLLWYRQEELKTQGFELSGGYEPRLRVWWTNRQEGPYAWGILDASRDRATLYFSLLQLSANGQFWHLVQFDTEGIPFAPTGDAAFADLNGDSKPEFLVWTPAPLDSLVENCRDCPRLLEQRTFVERPRGFALLETRIVPSPTSTFIRFVQLLAQGDRASAARFLKDPRRIEAAVSAGWGLRRAHGSWKILATEPEAAWPLWLLARFHAPGGPRDYKFDFESDGSRWLIKGWERRAQLGGATDSTARRPAGTTPRKP</sequence>
<comment type="caution">
    <text evidence="2">The sequence shown here is derived from an EMBL/GenBank/DDBJ whole genome shotgun (WGS) entry which is preliminary data.</text>
</comment>
<feature type="region of interest" description="Disordered" evidence="1">
    <location>
        <begin position="394"/>
        <end position="413"/>
    </location>
</feature>
<proteinExistence type="predicted"/>
<evidence type="ECO:0000256" key="1">
    <source>
        <dbReference type="SAM" id="MobiDB-lite"/>
    </source>
</evidence>
<organism evidence="2 3">
    <name type="scientific">Eiseniibacteriota bacterium</name>
    <dbReference type="NCBI Taxonomy" id="2212470"/>
    <lineage>
        <taxon>Bacteria</taxon>
        <taxon>Candidatus Eiseniibacteriota</taxon>
    </lineage>
</organism>
<feature type="region of interest" description="Disordered" evidence="1">
    <location>
        <begin position="1"/>
        <end position="22"/>
    </location>
</feature>
<evidence type="ECO:0000313" key="3">
    <source>
        <dbReference type="Proteomes" id="UP000580839"/>
    </source>
</evidence>
<name>A0A849SKG8_UNCEI</name>
<dbReference type="EMBL" id="JABFRW010000158">
    <property type="protein sequence ID" value="NOT34941.1"/>
    <property type="molecule type" value="Genomic_DNA"/>
</dbReference>